<dbReference type="AlphaFoldDB" id="A0A4R9FXW1"/>
<evidence type="ECO:0000259" key="1">
    <source>
        <dbReference type="Pfam" id="PF08818"/>
    </source>
</evidence>
<organism evidence="2 3">
    <name type="scientific">Leptospira semungkisensis</name>
    <dbReference type="NCBI Taxonomy" id="2484985"/>
    <lineage>
        <taxon>Bacteria</taxon>
        <taxon>Pseudomonadati</taxon>
        <taxon>Spirochaetota</taxon>
        <taxon>Spirochaetia</taxon>
        <taxon>Leptospirales</taxon>
        <taxon>Leptospiraceae</taxon>
        <taxon>Leptospira</taxon>
    </lineage>
</organism>
<evidence type="ECO:0000313" key="2">
    <source>
        <dbReference type="EMBL" id="TGK03858.1"/>
    </source>
</evidence>
<gene>
    <name evidence="2" type="ORF">EHO59_10030</name>
</gene>
<dbReference type="Pfam" id="PF08818">
    <property type="entry name" value="DUF1801"/>
    <property type="match status" value="1"/>
</dbReference>
<reference evidence="2" key="1">
    <citation type="journal article" date="2019" name="PLoS Negl. Trop. Dis.">
        <title>Revisiting the worldwide diversity of Leptospira species in the environment.</title>
        <authorList>
            <person name="Vincent A.T."/>
            <person name="Schiettekatte O."/>
            <person name="Bourhy P."/>
            <person name="Veyrier F.J."/>
            <person name="Picardeau M."/>
        </authorList>
    </citation>
    <scope>NUCLEOTIDE SEQUENCE [LARGE SCALE GENOMIC DNA]</scope>
    <source>
        <strain evidence="2">SSS9</strain>
    </source>
</reference>
<dbReference type="EMBL" id="RQEP01000012">
    <property type="protein sequence ID" value="TGK03858.1"/>
    <property type="molecule type" value="Genomic_DNA"/>
</dbReference>
<evidence type="ECO:0000313" key="3">
    <source>
        <dbReference type="Proteomes" id="UP000297453"/>
    </source>
</evidence>
<accession>A0A4R9FXW1</accession>
<feature type="domain" description="YdhG-like" evidence="1">
    <location>
        <begin position="26"/>
        <end position="113"/>
    </location>
</feature>
<dbReference type="Gene3D" id="3.90.1150.200">
    <property type="match status" value="1"/>
</dbReference>
<protein>
    <submittedName>
        <fullName evidence="2">DUF1801 domain-containing protein</fullName>
    </submittedName>
</protein>
<proteinExistence type="predicted"/>
<keyword evidence="3" id="KW-1185">Reference proteome</keyword>
<dbReference type="RefSeq" id="WP_135587500.1">
    <property type="nucleotide sequence ID" value="NZ_RQEP01000012.1"/>
</dbReference>
<dbReference type="InterPro" id="IPR014922">
    <property type="entry name" value="YdhG-like"/>
</dbReference>
<name>A0A4R9FXW1_9LEPT</name>
<dbReference type="SUPFAM" id="SSF159888">
    <property type="entry name" value="YdhG-like"/>
    <property type="match status" value="1"/>
</dbReference>
<dbReference type="Proteomes" id="UP000297453">
    <property type="component" value="Unassembled WGS sequence"/>
</dbReference>
<comment type="caution">
    <text evidence="2">The sequence shown here is derived from an EMBL/GenBank/DDBJ whole genome shotgun (WGS) entry which is preliminary data.</text>
</comment>
<sequence>MEPNQKKFKTIDQYISSFPKEVQISLQEIRSAVQKSAPLSKEKISYNMPAFDQDGTLVYFAAFKKHIGFYPMISVLNTLQEELSEYRTSKGTLQFEHGEPIPLKLIAKIVKLRVKENTDRKKAKSSSKKS</sequence>
<dbReference type="OrthoDB" id="115213at2"/>